<keyword evidence="4" id="KW-1185">Reference proteome</keyword>
<feature type="domain" description="N-acetyltransferase" evidence="2">
    <location>
        <begin position="1"/>
        <end position="133"/>
    </location>
</feature>
<evidence type="ECO:0000259" key="2">
    <source>
        <dbReference type="PROSITE" id="PS51186"/>
    </source>
</evidence>
<evidence type="ECO:0000313" key="3">
    <source>
        <dbReference type="EMBL" id="MDP5307483.1"/>
    </source>
</evidence>
<keyword evidence="1 3" id="KW-0808">Transferase</keyword>
<dbReference type="EMBL" id="JAVAMQ010000008">
    <property type="protein sequence ID" value="MDP5307483.1"/>
    <property type="molecule type" value="Genomic_DNA"/>
</dbReference>
<dbReference type="Pfam" id="PF00583">
    <property type="entry name" value="Acetyltransf_1"/>
    <property type="match status" value="1"/>
</dbReference>
<keyword evidence="3" id="KW-0012">Acyltransferase</keyword>
<dbReference type="InterPro" id="IPR050769">
    <property type="entry name" value="NAT_camello-type"/>
</dbReference>
<dbReference type="InterPro" id="IPR016181">
    <property type="entry name" value="Acyl_CoA_acyltransferase"/>
</dbReference>
<dbReference type="Gene3D" id="3.40.630.30">
    <property type="match status" value="1"/>
</dbReference>
<dbReference type="RefSeq" id="WP_305963333.1">
    <property type="nucleotide sequence ID" value="NZ_JAVAMQ010000008.1"/>
</dbReference>
<proteinExistence type="predicted"/>
<evidence type="ECO:0000313" key="4">
    <source>
        <dbReference type="Proteomes" id="UP001224997"/>
    </source>
</evidence>
<dbReference type="PROSITE" id="PS51186">
    <property type="entry name" value="GNAT"/>
    <property type="match status" value="1"/>
</dbReference>
<dbReference type="EC" id="2.3.1.-" evidence="3"/>
<comment type="caution">
    <text evidence="3">The sequence shown here is derived from an EMBL/GenBank/DDBJ whole genome shotgun (WGS) entry which is preliminary data.</text>
</comment>
<dbReference type="GO" id="GO:0016746">
    <property type="term" value="F:acyltransferase activity"/>
    <property type="evidence" value="ECO:0007669"/>
    <property type="project" value="UniProtKB-KW"/>
</dbReference>
<accession>A0ABT9JCC7</accession>
<protein>
    <submittedName>
        <fullName evidence="3">GNAT family N-acetyltransferase</fullName>
        <ecNumber evidence="3">2.3.1.-</ecNumber>
    </submittedName>
</protein>
<dbReference type="Proteomes" id="UP001224997">
    <property type="component" value="Unassembled WGS sequence"/>
</dbReference>
<reference evidence="3 4" key="1">
    <citation type="submission" date="2023-08" db="EMBL/GenBank/DDBJ databases">
        <authorList>
            <person name="Park J.-S."/>
        </authorList>
    </citation>
    <scope>NUCLEOTIDE SEQUENCE [LARGE SCALE GENOMIC DNA]</scope>
    <source>
        <strain evidence="3 4">2205BS29-5</strain>
    </source>
</reference>
<dbReference type="SUPFAM" id="SSF55729">
    <property type="entry name" value="Acyl-CoA N-acyltransferases (Nat)"/>
    <property type="match status" value="1"/>
</dbReference>
<gene>
    <name evidence="3" type="ORF">Q5Y72_10310</name>
</gene>
<dbReference type="PANTHER" id="PTHR13947:SF37">
    <property type="entry name" value="LD18367P"/>
    <property type="match status" value="1"/>
</dbReference>
<organism evidence="3 4">
    <name type="scientific">Paracoccus spongiarum</name>
    <dbReference type="NCBI Taxonomy" id="3064387"/>
    <lineage>
        <taxon>Bacteria</taxon>
        <taxon>Pseudomonadati</taxon>
        <taxon>Pseudomonadota</taxon>
        <taxon>Alphaproteobacteria</taxon>
        <taxon>Rhodobacterales</taxon>
        <taxon>Paracoccaceae</taxon>
        <taxon>Paracoccus</taxon>
    </lineage>
</organism>
<dbReference type="InterPro" id="IPR000182">
    <property type="entry name" value="GNAT_dom"/>
</dbReference>
<dbReference type="PANTHER" id="PTHR13947">
    <property type="entry name" value="GNAT FAMILY N-ACETYLTRANSFERASE"/>
    <property type="match status" value="1"/>
</dbReference>
<name>A0ABT9JCC7_9RHOB</name>
<evidence type="ECO:0000256" key="1">
    <source>
        <dbReference type="ARBA" id="ARBA00022679"/>
    </source>
</evidence>
<sequence>MTPDQLAGLHRRCFTDRPRPWSAAEIAAMLALPGVFLHHRTGGFLIGRAIAEEAELLTLAVAPDARRAGLGRQLTEAFAATSRARAARAAFLEVACDNAPALALYAGLGWREAGLRRDYFGPGHDARVLRLAL</sequence>